<dbReference type="EMBL" id="OU900099">
    <property type="protein sequence ID" value="CAG9862990.1"/>
    <property type="molecule type" value="Genomic_DNA"/>
</dbReference>
<keyword evidence="2" id="KW-1185">Reference proteome</keyword>
<sequence>MTNKYINDNDNILESTSKTRTCDCINCLGKSTLEDIDVLLKRLDIIRKCCPIFEQCNSIKRNPLTRDRSRSRIPLAIHRLKKDTNLCSLSYVEPTKSHSADSIDDASASFYRNKSLERTSIIKQDAQKGAKSGKKVTFSELNTANRPKLHIDLCDLQRAGDEDDVDGHLDEDRRILEDKIHQINNLRREWLLRNSSGVIDGYKDTSRTYRIW</sequence>
<proteinExistence type="predicted"/>
<evidence type="ECO:0000313" key="2">
    <source>
        <dbReference type="Proteomes" id="UP001153712"/>
    </source>
</evidence>
<accession>A0A9N9XS58</accession>
<dbReference type="Proteomes" id="UP001153712">
    <property type="component" value="Chromosome 6"/>
</dbReference>
<reference evidence="1" key="1">
    <citation type="submission" date="2022-01" db="EMBL/GenBank/DDBJ databases">
        <authorList>
            <person name="King R."/>
        </authorList>
    </citation>
    <scope>NUCLEOTIDE SEQUENCE</scope>
</reference>
<protein>
    <submittedName>
        <fullName evidence="1">Uncharacterized protein</fullName>
    </submittedName>
</protein>
<dbReference type="AlphaFoldDB" id="A0A9N9XS58"/>
<evidence type="ECO:0000313" key="1">
    <source>
        <dbReference type="EMBL" id="CAG9862990.1"/>
    </source>
</evidence>
<name>A0A9N9XS58_PHYSR</name>
<dbReference type="OrthoDB" id="10670419at2759"/>
<organism evidence="1 2">
    <name type="scientific">Phyllotreta striolata</name>
    <name type="common">Striped flea beetle</name>
    <name type="synonym">Crioceris striolata</name>
    <dbReference type="NCBI Taxonomy" id="444603"/>
    <lineage>
        <taxon>Eukaryota</taxon>
        <taxon>Metazoa</taxon>
        <taxon>Ecdysozoa</taxon>
        <taxon>Arthropoda</taxon>
        <taxon>Hexapoda</taxon>
        <taxon>Insecta</taxon>
        <taxon>Pterygota</taxon>
        <taxon>Neoptera</taxon>
        <taxon>Endopterygota</taxon>
        <taxon>Coleoptera</taxon>
        <taxon>Polyphaga</taxon>
        <taxon>Cucujiformia</taxon>
        <taxon>Chrysomeloidea</taxon>
        <taxon>Chrysomelidae</taxon>
        <taxon>Galerucinae</taxon>
        <taxon>Alticini</taxon>
        <taxon>Phyllotreta</taxon>
    </lineage>
</organism>
<gene>
    <name evidence="1" type="ORF">PHYEVI_LOCUS9291</name>
</gene>